<proteinExistence type="predicted"/>
<evidence type="ECO:0000259" key="1">
    <source>
        <dbReference type="Pfam" id="PF02627"/>
    </source>
</evidence>
<feature type="domain" description="Carboxymuconolactone decarboxylase-like" evidence="1">
    <location>
        <begin position="36"/>
        <end position="114"/>
    </location>
</feature>
<dbReference type="PANTHER" id="PTHR33570">
    <property type="entry name" value="4-CARBOXYMUCONOLACTONE DECARBOXYLASE FAMILY PROTEIN"/>
    <property type="match status" value="1"/>
</dbReference>
<dbReference type="SUPFAM" id="SSF69118">
    <property type="entry name" value="AhpD-like"/>
    <property type="match status" value="2"/>
</dbReference>
<gene>
    <name evidence="2" type="ORF">BLA39750_05051</name>
</gene>
<dbReference type="EMBL" id="CABVQN010000027">
    <property type="protein sequence ID" value="VWD36515.1"/>
    <property type="molecule type" value="Genomic_DNA"/>
</dbReference>
<sequence length="372" mass="40386">MRTKTITRHELGMSVIHAIGDEGFVSLSAALDRLDPDFKRLLVEGAYADIIARPNLSLKHRELVTVAVLATMGNADSALKYHAGGMLNTGWAPHALIETVFETLYYAGAPVAMAGTCHVLTLLRERDIDIGHDVDIFREPESALATMLEHRQRPFNALTPKERRLATLAIVIALENRHDAVRAHLHACLQVGWTRGELTEVLIQLTGYIGWPLVLPVSRIALEVFEVFEAAQDDAAVRQSGAPAEWNPLERDPCPPEAPAGIADMSPAIARCLDRLADPASRAEPVEHAKARHLTAIACLTCLARNADADSLAAHIRDARLSGTLQHEIVDAIVGTLPHAGVLAVQWGLRVANRSFASAGSHATREHDNVEP</sequence>
<accession>A0A6P2ZYF4</accession>
<dbReference type="GO" id="GO:0051920">
    <property type="term" value="F:peroxiredoxin activity"/>
    <property type="evidence" value="ECO:0007669"/>
    <property type="project" value="InterPro"/>
</dbReference>
<feature type="domain" description="Carboxymuconolactone decarboxylase-like" evidence="1">
    <location>
        <begin position="156"/>
        <end position="220"/>
    </location>
</feature>
<dbReference type="Gene3D" id="1.20.1290.10">
    <property type="entry name" value="AhpD-like"/>
    <property type="match status" value="3"/>
</dbReference>
<dbReference type="InterPro" id="IPR029032">
    <property type="entry name" value="AhpD-like"/>
</dbReference>
<dbReference type="AlphaFoldDB" id="A0A6P2ZYF4"/>
<dbReference type="InterPro" id="IPR052512">
    <property type="entry name" value="4CMD/NDH-1_regulator"/>
</dbReference>
<name>A0A6P2ZYF4_BURL3</name>
<dbReference type="PANTHER" id="PTHR33570:SF2">
    <property type="entry name" value="CARBOXYMUCONOLACTONE DECARBOXYLASE-LIKE DOMAIN-CONTAINING PROTEIN"/>
    <property type="match status" value="1"/>
</dbReference>
<evidence type="ECO:0000313" key="3">
    <source>
        <dbReference type="Proteomes" id="UP000494110"/>
    </source>
</evidence>
<reference evidence="2 3" key="1">
    <citation type="submission" date="2019-09" db="EMBL/GenBank/DDBJ databases">
        <authorList>
            <person name="Depoorter E."/>
        </authorList>
    </citation>
    <scope>NUCLEOTIDE SEQUENCE [LARGE SCALE GENOMIC DNA]</scope>
    <source>
        <strain evidence="2">R-39750</strain>
    </source>
</reference>
<dbReference type="InterPro" id="IPR003779">
    <property type="entry name" value="CMD-like"/>
</dbReference>
<dbReference type="Pfam" id="PF02627">
    <property type="entry name" value="CMD"/>
    <property type="match status" value="2"/>
</dbReference>
<organism evidence="2 3">
    <name type="scientific">Burkholderia lata (strain ATCC 17760 / DSM 23089 / LMG 22485 / NCIMB 9086 / R18194 / 383)</name>
    <dbReference type="NCBI Taxonomy" id="482957"/>
    <lineage>
        <taxon>Bacteria</taxon>
        <taxon>Pseudomonadati</taxon>
        <taxon>Pseudomonadota</taxon>
        <taxon>Betaproteobacteria</taxon>
        <taxon>Burkholderiales</taxon>
        <taxon>Burkholderiaceae</taxon>
        <taxon>Burkholderia</taxon>
        <taxon>Burkholderia cepacia complex</taxon>
    </lineage>
</organism>
<protein>
    <submittedName>
        <fullName evidence="2">Carboxymuconolactone decarboxylase</fullName>
    </submittedName>
</protein>
<dbReference type="Proteomes" id="UP000494110">
    <property type="component" value="Unassembled WGS sequence"/>
</dbReference>
<evidence type="ECO:0000313" key="2">
    <source>
        <dbReference type="EMBL" id="VWD36515.1"/>
    </source>
</evidence>